<dbReference type="EMBL" id="FR796431">
    <property type="protein sequence ID" value="CBZ12809.1"/>
    <property type="molecule type" value="Genomic_DNA"/>
</dbReference>
<gene>
    <name evidence="3" type="ORF">LMJF_35_1840</name>
</gene>
<dbReference type="HOGENOM" id="CLU_1707670_0_0_1"/>
<dbReference type="VEuPathDB" id="TriTrypDB:LMJFC_350025600"/>
<protein>
    <submittedName>
        <fullName evidence="3">Uncharacterized protein</fullName>
    </submittedName>
</protein>
<sequence length="154" mass="17075">MKSIMLSGLHFRGWIVMSSISVLVFTAVAVPAAYIPKTFWRTIYVAVVTPVVWVVYNVALYFVLCRPMVHCTSMFSRGECCKTKHADDTGDATLLTKEMYQLSNVLHSLKCETAEMNAATTLINNQLDGKTAEQSPQKDAYSSITALTPTMRSP</sequence>
<proteinExistence type="predicted"/>
<feature type="transmembrane region" description="Helical" evidence="2">
    <location>
        <begin position="42"/>
        <end position="64"/>
    </location>
</feature>
<dbReference type="AlphaFoldDB" id="E9AF05"/>
<evidence type="ECO:0000313" key="3">
    <source>
        <dbReference type="EMBL" id="CBZ12809.1"/>
    </source>
</evidence>
<evidence type="ECO:0000313" key="4">
    <source>
        <dbReference type="Proteomes" id="UP000000542"/>
    </source>
</evidence>
<evidence type="ECO:0000256" key="2">
    <source>
        <dbReference type="SAM" id="Phobius"/>
    </source>
</evidence>
<dbReference type="VEuPathDB" id="TriTrypDB:LmjF.35.1840"/>
<dbReference type="VEuPathDB" id="TriTrypDB:LMJSD75_350024000"/>
<feature type="transmembrane region" description="Helical" evidence="2">
    <location>
        <begin position="12"/>
        <end position="36"/>
    </location>
</feature>
<accession>E9AF05</accession>
<keyword evidence="4" id="KW-1185">Reference proteome</keyword>
<evidence type="ECO:0000256" key="1">
    <source>
        <dbReference type="SAM" id="MobiDB-lite"/>
    </source>
</evidence>
<organism evidence="3 4">
    <name type="scientific">Leishmania major</name>
    <dbReference type="NCBI Taxonomy" id="5664"/>
    <lineage>
        <taxon>Eukaryota</taxon>
        <taxon>Discoba</taxon>
        <taxon>Euglenozoa</taxon>
        <taxon>Kinetoplastea</taxon>
        <taxon>Metakinetoplastina</taxon>
        <taxon>Trypanosomatida</taxon>
        <taxon>Trypanosomatidae</taxon>
        <taxon>Leishmaniinae</taxon>
        <taxon>Leishmania</taxon>
    </lineage>
</organism>
<dbReference type="KEGG" id="lma:LMJF_35_1840"/>
<dbReference type="eggNOG" id="ENOG502S9BH">
    <property type="taxonomic scope" value="Eukaryota"/>
</dbReference>
<name>E9AF05_LEIMA</name>
<keyword evidence="2" id="KW-1133">Transmembrane helix</keyword>
<reference evidence="3 4" key="1">
    <citation type="journal article" date="2005" name="Science">
        <title>The genome of the kinetoplastid parasite, Leishmania major.</title>
        <authorList>
            <person name="Ivens A.C."/>
            <person name="Peacock C.S."/>
            <person name="Worthey E.A."/>
            <person name="Murphy L."/>
            <person name="Aggarwal G."/>
            <person name="Berriman M."/>
            <person name="Sisk E."/>
            <person name="Rajandream M.A."/>
            <person name="Adlem E."/>
            <person name="Aert R."/>
            <person name="Anupama A."/>
            <person name="Apostolou Z."/>
            <person name="Attipoe P."/>
            <person name="Bason N."/>
            <person name="Bauser C."/>
            <person name="Beck A."/>
            <person name="Beverley S.M."/>
            <person name="Bianchettin G."/>
            <person name="Borzym K."/>
            <person name="Bothe G."/>
            <person name="Bruschi C.V."/>
            <person name="Collins M."/>
            <person name="Cadag E."/>
            <person name="Ciarloni L."/>
            <person name="Clayton C."/>
            <person name="Coulson R.M."/>
            <person name="Cronin A."/>
            <person name="Cruz A.K."/>
            <person name="Davies R.M."/>
            <person name="De Gaudenzi J."/>
            <person name="Dobson D.E."/>
            <person name="Duesterhoeft A."/>
            <person name="Fazelina G."/>
            <person name="Fosker N."/>
            <person name="Frasch A.C."/>
            <person name="Fraser A."/>
            <person name="Fuchs M."/>
            <person name="Gabel C."/>
            <person name="Goble A."/>
            <person name="Goffeau A."/>
            <person name="Harris D."/>
            <person name="Hertz-Fowler C."/>
            <person name="Hilbert H."/>
            <person name="Horn D."/>
            <person name="Huang Y."/>
            <person name="Klages S."/>
            <person name="Knights A."/>
            <person name="Kube M."/>
            <person name="Larke N."/>
            <person name="Litvin L."/>
            <person name="Lord A."/>
            <person name="Louie T."/>
            <person name="Marra M."/>
            <person name="Masuy D."/>
            <person name="Matthews K."/>
            <person name="Michaeli S."/>
            <person name="Mottram J.C."/>
            <person name="Muller-Auer S."/>
            <person name="Munden H."/>
            <person name="Nelson S."/>
            <person name="Norbertczak H."/>
            <person name="Oliver K."/>
            <person name="O'neil S."/>
            <person name="Pentony M."/>
            <person name="Pohl T.M."/>
            <person name="Price C."/>
            <person name="Purnelle B."/>
            <person name="Quail M.A."/>
            <person name="Rabbinowitsch E."/>
            <person name="Reinhardt R."/>
            <person name="Rieger M."/>
            <person name="Rinta J."/>
            <person name="Robben J."/>
            <person name="Robertson L."/>
            <person name="Ruiz J.C."/>
            <person name="Rutter S."/>
            <person name="Saunders D."/>
            <person name="Schafer M."/>
            <person name="Schein J."/>
            <person name="Schwartz D.C."/>
            <person name="Seeger K."/>
            <person name="Seyler A."/>
            <person name="Sharp S."/>
            <person name="Shin H."/>
            <person name="Sivam D."/>
            <person name="Squares R."/>
            <person name="Squares S."/>
            <person name="Tosato V."/>
            <person name="Vogt C."/>
            <person name="Volckaert G."/>
            <person name="Wambutt R."/>
            <person name="Warren T."/>
            <person name="Wedler H."/>
            <person name="Woodward J."/>
            <person name="Zhou S."/>
            <person name="Zimmermann W."/>
            <person name="Smith D.F."/>
            <person name="Blackwell J.M."/>
            <person name="Stuart K.D."/>
            <person name="Barrell B."/>
            <person name="Myler P.J."/>
        </authorList>
    </citation>
    <scope>NUCLEOTIDE SEQUENCE [LARGE SCALE GENOMIC DNA]</scope>
    <source>
        <strain evidence="4">MHOM/IL/81/Friedlin</strain>
    </source>
</reference>
<reference evidence="3 4" key="2">
    <citation type="journal article" date="2011" name="Genome Res.">
        <title>Chromosome and gene copy number variation allow major structural change between species and strains of Leishmania.</title>
        <authorList>
            <person name="Rogers M.B."/>
            <person name="Hilley J.D."/>
            <person name="Dickens N.J."/>
            <person name="Wilkes J."/>
            <person name="Bates P.A."/>
            <person name="Depledge D.P."/>
            <person name="Harris D."/>
            <person name="Her Y."/>
            <person name="Herzyk P."/>
            <person name="Imamura H."/>
            <person name="Otto T.D."/>
            <person name="Sanders M."/>
            <person name="Seeger K."/>
            <person name="Dujardin J.C."/>
            <person name="Berriman M."/>
            <person name="Smith D.F."/>
            <person name="Hertz-Fowler C."/>
            <person name="Mottram J.C."/>
        </authorList>
    </citation>
    <scope>NUCLEOTIDE SEQUENCE [LARGE SCALE GENOMIC DNA]</scope>
    <source>
        <strain evidence="4">MHOM/IL/81/Friedlin</strain>
    </source>
</reference>
<dbReference type="OMA" id="YIPTTRN"/>
<keyword evidence="2" id="KW-0812">Transmembrane</keyword>
<feature type="region of interest" description="Disordered" evidence="1">
    <location>
        <begin position="133"/>
        <end position="154"/>
    </location>
</feature>
<dbReference type="VEuPathDB" id="TriTrypDB:LMJLV39_350024800"/>
<keyword evidence="2" id="KW-0472">Membrane</keyword>
<dbReference type="RefSeq" id="XP_003722575.1">
    <property type="nucleotide sequence ID" value="XM_003722527.1"/>
</dbReference>
<dbReference type="GeneID" id="12982407"/>
<dbReference type="Proteomes" id="UP000000542">
    <property type="component" value="Chromosome 35"/>
</dbReference>
<dbReference type="InParanoid" id="E9AF05"/>